<evidence type="ECO:0000256" key="8">
    <source>
        <dbReference type="SAM" id="Phobius"/>
    </source>
</evidence>
<dbReference type="STRING" id="1077936.SAMN05421545_0829"/>
<evidence type="ECO:0000256" key="3">
    <source>
        <dbReference type="ARBA" id="ARBA00022692"/>
    </source>
</evidence>
<evidence type="ECO:0000256" key="1">
    <source>
        <dbReference type="ARBA" id="ARBA00004651"/>
    </source>
</evidence>
<dbReference type="InterPro" id="IPR052053">
    <property type="entry name" value="IM_YidH-like"/>
</dbReference>
<reference evidence="11" key="1">
    <citation type="submission" date="2017-01" db="EMBL/GenBank/DDBJ databases">
        <authorList>
            <person name="Varghese N."/>
            <person name="Submissions S."/>
        </authorList>
    </citation>
    <scope>NUCLEOTIDE SEQUENCE [LARGE SCALE GENOMIC DNA]</scope>
    <source>
        <strain evidence="11">DM9</strain>
    </source>
</reference>
<dbReference type="PANTHER" id="PTHR34187:SF2">
    <property type="entry name" value="DUF202 DOMAIN-CONTAINING PROTEIN"/>
    <property type="match status" value="1"/>
</dbReference>
<gene>
    <name evidence="10" type="ORF">SAMN05421545_0829</name>
</gene>
<keyword evidence="5 8" id="KW-0472">Membrane</keyword>
<dbReference type="OrthoDB" id="582337at2"/>
<accession>A0A1N6UD44</accession>
<dbReference type="GO" id="GO:0005886">
    <property type="term" value="C:plasma membrane"/>
    <property type="evidence" value="ECO:0007669"/>
    <property type="project" value="UniProtKB-SubCell"/>
</dbReference>
<keyword evidence="3 8" id="KW-0812">Transmembrane</keyword>
<feature type="transmembrane region" description="Helical" evidence="8">
    <location>
        <begin position="43"/>
        <end position="61"/>
    </location>
</feature>
<evidence type="ECO:0000256" key="4">
    <source>
        <dbReference type="ARBA" id="ARBA00022989"/>
    </source>
</evidence>
<evidence type="ECO:0000313" key="11">
    <source>
        <dbReference type="Proteomes" id="UP000185924"/>
    </source>
</evidence>
<feature type="domain" description="DUF202" evidence="9">
    <location>
        <begin position="34"/>
        <end position="96"/>
    </location>
</feature>
<evidence type="ECO:0000256" key="7">
    <source>
        <dbReference type="SAM" id="MobiDB-lite"/>
    </source>
</evidence>
<feature type="compositionally biased region" description="Basic and acidic residues" evidence="7">
    <location>
        <begin position="103"/>
        <end position="120"/>
    </location>
</feature>
<keyword evidence="11" id="KW-1185">Reference proteome</keyword>
<evidence type="ECO:0000313" key="10">
    <source>
        <dbReference type="EMBL" id="SIQ63575.1"/>
    </source>
</evidence>
<dbReference type="Proteomes" id="UP000185924">
    <property type="component" value="Unassembled WGS sequence"/>
</dbReference>
<name>A0A1N6UD44_9BACT</name>
<evidence type="ECO:0000256" key="2">
    <source>
        <dbReference type="ARBA" id="ARBA00022475"/>
    </source>
</evidence>
<proteinExistence type="predicted"/>
<feature type="region of interest" description="Disordered" evidence="7">
    <location>
        <begin position="103"/>
        <end position="127"/>
    </location>
</feature>
<protein>
    <recommendedName>
        <fullName evidence="9">DUF202 domain-containing protein</fullName>
    </recommendedName>
</protein>
<dbReference type="Pfam" id="PF02656">
    <property type="entry name" value="DUF202"/>
    <property type="match status" value="1"/>
</dbReference>
<feature type="transmembrane region" description="Helical" evidence="8">
    <location>
        <begin position="67"/>
        <end position="92"/>
    </location>
</feature>
<keyword evidence="2" id="KW-1003">Cell membrane</keyword>
<comment type="subcellular location">
    <subcellularLocation>
        <location evidence="1">Cell membrane</location>
        <topology evidence="1">Multi-pass membrane protein</topology>
    </subcellularLocation>
</comment>
<dbReference type="EMBL" id="FTNM01000001">
    <property type="protein sequence ID" value="SIQ63575.1"/>
    <property type="molecule type" value="Genomic_DNA"/>
</dbReference>
<organism evidence="10 11">
    <name type="scientific">Pontibacter lucknowensis</name>
    <dbReference type="NCBI Taxonomy" id="1077936"/>
    <lineage>
        <taxon>Bacteria</taxon>
        <taxon>Pseudomonadati</taxon>
        <taxon>Bacteroidota</taxon>
        <taxon>Cytophagia</taxon>
        <taxon>Cytophagales</taxon>
        <taxon>Hymenobacteraceae</taxon>
        <taxon>Pontibacter</taxon>
    </lineage>
</organism>
<dbReference type="PANTHER" id="PTHR34187">
    <property type="entry name" value="FGR18P"/>
    <property type="match status" value="1"/>
</dbReference>
<evidence type="ECO:0000256" key="5">
    <source>
        <dbReference type="ARBA" id="ARBA00023136"/>
    </source>
</evidence>
<evidence type="ECO:0000256" key="6">
    <source>
        <dbReference type="SAM" id="Coils"/>
    </source>
</evidence>
<evidence type="ECO:0000259" key="9">
    <source>
        <dbReference type="Pfam" id="PF02656"/>
    </source>
</evidence>
<keyword evidence="4 8" id="KW-1133">Transmembrane helix</keyword>
<feature type="coiled-coil region" evidence="6">
    <location>
        <begin position="2"/>
        <end position="36"/>
    </location>
</feature>
<keyword evidence="6" id="KW-0175">Coiled coil</keyword>
<dbReference type="InterPro" id="IPR003807">
    <property type="entry name" value="DUF202"/>
</dbReference>
<sequence length="127" mass="14951">MPVQEQDEIKKLRKKIKKLEKKNAEIRDEMAIQRTIFANERTLMAYFRTAIALIAGGFAAIKFSQHVYMELIGLTLLPIGILLAVYSFVRYLNKQKLIQRHRQEYEPTSHHHEELHEKQASRYGNID</sequence>
<dbReference type="AlphaFoldDB" id="A0A1N6UD44"/>